<gene>
    <name evidence="3" type="ORF">FNJ47_14020</name>
</gene>
<protein>
    <submittedName>
        <fullName evidence="3">Uncharacterized protein</fullName>
    </submittedName>
</protein>
<dbReference type="RefSeq" id="WP_163153885.1">
    <property type="nucleotide sequence ID" value="NZ_VKHP01000046.1"/>
</dbReference>
<reference evidence="3 4" key="1">
    <citation type="journal article" date="2020" name="Arch. Microbiol.">
        <title>Bradyrhizobium uaiense sp. nov., a new highly efficient cowpea symbiont.</title>
        <authorList>
            <person name="Cabral Michel D."/>
            <person name="Azarias Guimaraes A."/>
            <person name="Martins da Costa E."/>
            <person name="Soares de Carvalho T."/>
            <person name="Balsanelli E."/>
            <person name="Willems A."/>
            <person name="Maltempi de Souza E."/>
            <person name="de Souza Moreira F.M."/>
        </authorList>
    </citation>
    <scope>NUCLEOTIDE SEQUENCE [LARGE SCALE GENOMIC DNA]</scope>
    <source>
        <strain evidence="3 4">UFLA 03-164</strain>
    </source>
</reference>
<dbReference type="AlphaFoldDB" id="A0A6P1BEG9"/>
<sequence length="373" mass="42391">MGVSPPTLKNTCIKFDIPVPPRGYWAKLQAGKPTRKFALPARAPGMSDEIYLGARYYWQRTPTNEELLGPLGEPPAFAEDISEVRDEIRKIIGKVTVGRVMTLQHRVISRLLAEDEARREKQKTSAYAFSWHKPVFDSPFEQRRLRLLNALFLAVARCGGKPEVRGDQAREISITVHQTRIALSFDRPKVSGRRSDADSSSSGSKSNPLRLAIVGGYEREQERTAWQDGEERPLEQRMSDIAVEIVTAAEASYREGCMRDFEWRGQRKAQLEEELRQRQLELERKERERHEKLAQARIDRLLEEATSLSRAADIRAYVRAVEQAAEREGIVAPADAVATWVHWALSQADRIDPVKNGRFLQGIESDDSSEDRS</sequence>
<accession>A0A6P1BEG9</accession>
<evidence type="ECO:0000256" key="2">
    <source>
        <dbReference type="SAM" id="MobiDB-lite"/>
    </source>
</evidence>
<dbReference type="EMBL" id="VKHP01000046">
    <property type="protein sequence ID" value="NEU96926.1"/>
    <property type="molecule type" value="Genomic_DNA"/>
</dbReference>
<dbReference type="Proteomes" id="UP000468531">
    <property type="component" value="Unassembled WGS sequence"/>
</dbReference>
<comment type="caution">
    <text evidence="3">The sequence shown here is derived from an EMBL/GenBank/DDBJ whole genome shotgun (WGS) entry which is preliminary data.</text>
</comment>
<evidence type="ECO:0000313" key="3">
    <source>
        <dbReference type="EMBL" id="NEU96926.1"/>
    </source>
</evidence>
<name>A0A6P1BEG9_9BRAD</name>
<organism evidence="3 4">
    <name type="scientific">Bradyrhizobium uaiense</name>
    <dbReference type="NCBI Taxonomy" id="2594946"/>
    <lineage>
        <taxon>Bacteria</taxon>
        <taxon>Pseudomonadati</taxon>
        <taxon>Pseudomonadota</taxon>
        <taxon>Alphaproteobacteria</taxon>
        <taxon>Hyphomicrobiales</taxon>
        <taxon>Nitrobacteraceae</taxon>
        <taxon>Bradyrhizobium</taxon>
    </lineage>
</organism>
<keyword evidence="1" id="KW-0175">Coiled coil</keyword>
<feature type="region of interest" description="Disordered" evidence="2">
    <location>
        <begin position="187"/>
        <end position="210"/>
    </location>
</feature>
<evidence type="ECO:0000313" key="4">
    <source>
        <dbReference type="Proteomes" id="UP000468531"/>
    </source>
</evidence>
<proteinExistence type="predicted"/>
<feature type="compositionally biased region" description="Basic and acidic residues" evidence="2">
    <location>
        <begin position="187"/>
        <end position="197"/>
    </location>
</feature>
<keyword evidence="4" id="KW-1185">Reference proteome</keyword>
<feature type="coiled-coil region" evidence="1">
    <location>
        <begin position="268"/>
        <end position="295"/>
    </location>
</feature>
<evidence type="ECO:0000256" key="1">
    <source>
        <dbReference type="SAM" id="Coils"/>
    </source>
</evidence>